<dbReference type="SMART" id="SM00749">
    <property type="entry name" value="BON"/>
    <property type="match status" value="3"/>
</dbReference>
<comment type="caution">
    <text evidence="3">The sequence shown here is derived from an EMBL/GenBank/DDBJ whole genome shotgun (WGS) entry which is preliminary data.</text>
</comment>
<evidence type="ECO:0000313" key="3">
    <source>
        <dbReference type="EMBL" id="MCV9927524.1"/>
    </source>
</evidence>
<accession>A0A9X3C4F0</accession>
<dbReference type="Gene3D" id="3.30.1340.30">
    <property type="match status" value="3"/>
</dbReference>
<dbReference type="PROSITE" id="PS50914">
    <property type="entry name" value="BON"/>
    <property type="match status" value="3"/>
</dbReference>
<dbReference type="RefSeq" id="WP_264205661.1">
    <property type="nucleotide sequence ID" value="NZ_JAOZEW010000006.1"/>
</dbReference>
<reference evidence="3" key="1">
    <citation type="submission" date="2022-10" db="EMBL/GenBank/DDBJ databases">
        <title>Two novel species of Flavobacterium.</title>
        <authorList>
            <person name="Liu Q."/>
            <person name="Xin Y.-H."/>
        </authorList>
    </citation>
    <scope>NUCLEOTIDE SEQUENCE</scope>
    <source>
        <strain evidence="3">LS1R49</strain>
    </source>
</reference>
<evidence type="ECO:0000313" key="4">
    <source>
        <dbReference type="Proteomes" id="UP001151079"/>
    </source>
</evidence>
<proteinExistence type="predicted"/>
<dbReference type="Pfam" id="PF04972">
    <property type="entry name" value="BON"/>
    <property type="match status" value="3"/>
</dbReference>
<dbReference type="PANTHER" id="PTHR34606">
    <property type="entry name" value="BON DOMAIN-CONTAINING PROTEIN"/>
    <property type="match status" value="1"/>
</dbReference>
<name>A0A9X3C4F0_9FLAO</name>
<dbReference type="InterPro" id="IPR007055">
    <property type="entry name" value="BON_dom"/>
</dbReference>
<dbReference type="InterPro" id="IPR014004">
    <property type="entry name" value="Transpt-assoc_nodulatn_dom_bac"/>
</dbReference>
<feature type="domain" description="BON" evidence="2">
    <location>
        <begin position="149"/>
        <end position="217"/>
    </location>
</feature>
<dbReference type="Proteomes" id="UP001151079">
    <property type="component" value="Unassembled WGS sequence"/>
</dbReference>
<organism evidence="3 4">
    <name type="scientific">Flavobacterium shii</name>
    <dbReference type="NCBI Taxonomy" id="2987687"/>
    <lineage>
        <taxon>Bacteria</taxon>
        <taxon>Pseudomonadati</taxon>
        <taxon>Bacteroidota</taxon>
        <taxon>Flavobacteriia</taxon>
        <taxon>Flavobacteriales</taxon>
        <taxon>Flavobacteriaceae</taxon>
        <taxon>Flavobacterium</taxon>
    </lineage>
</organism>
<sequence length="219" mass="24379">MKTNEELQKKVIEAINWEPLLSAGEIGVLALDGIITLTGSVNSYAKKEEAEEATKNVLGVKVVVEKIVVVLNDKTHKADNEIATEITNAFKWHWDIPNERIQVKVENGWVTLTGSLEWNYQKDAAKKAVSVLIGVKGIINNIMIISLSKDRINKKDIENAIRKNKIIGNIAIAVDVLDNVVTLKGNVESWLQKNEASRLAWKTPGVLKVKNDLHVDLEQ</sequence>
<feature type="domain" description="BON" evidence="2">
    <location>
        <begin position="78"/>
        <end position="146"/>
    </location>
</feature>
<protein>
    <submittedName>
        <fullName evidence="3">BON domain-containing protein</fullName>
    </submittedName>
</protein>
<dbReference type="PANTHER" id="PTHR34606:SF4">
    <property type="entry name" value="OUTER MEMBRANE LIPOPROTEIN DOLP"/>
    <property type="match status" value="1"/>
</dbReference>
<keyword evidence="1" id="KW-0732">Signal</keyword>
<dbReference type="AlphaFoldDB" id="A0A9X3C4F0"/>
<evidence type="ECO:0000259" key="2">
    <source>
        <dbReference type="PROSITE" id="PS50914"/>
    </source>
</evidence>
<dbReference type="InterPro" id="IPR051686">
    <property type="entry name" value="Lipoprotein_DolP"/>
</dbReference>
<keyword evidence="4" id="KW-1185">Reference proteome</keyword>
<gene>
    <name evidence="3" type="ORF">OIU83_07670</name>
</gene>
<feature type="domain" description="BON" evidence="2">
    <location>
        <begin position="3"/>
        <end position="71"/>
    </location>
</feature>
<dbReference type="EMBL" id="JAOZEW010000006">
    <property type="protein sequence ID" value="MCV9927524.1"/>
    <property type="molecule type" value="Genomic_DNA"/>
</dbReference>
<evidence type="ECO:0000256" key="1">
    <source>
        <dbReference type="ARBA" id="ARBA00022729"/>
    </source>
</evidence>